<reference evidence="2" key="1">
    <citation type="submission" date="2014-12" db="EMBL/GenBank/DDBJ databases">
        <title>Insight into the proteome of Arion vulgaris.</title>
        <authorList>
            <person name="Aradska J."/>
            <person name="Bulat T."/>
            <person name="Smidak R."/>
            <person name="Sarate P."/>
            <person name="Gangsoo J."/>
            <person name="Sialana F."/>
            <person name="Bilban M."/>
            <person name="Lubec G."/>
        </authorList>
    </citation>
    <scope>NUCLEOTIDE SEQUENCE</scope>
    <source>
        <tissue evidence="2">Skin</tissue>
    </source>
</reference>
<organism evidence="2">
    <name type="scientific">Arion vulgaris</name>
    <dbReference type="NCBI Taxonomy" id="1028688"/>
    <lineage>
        <taxon>Eukaryota</taxon>
        <taxon>Metazoa</taxon>
        <taxon>Spiralia</taxon>
        <taxon>Lophotrochozoa</taxon>
        <taxon>Mollusca</taxon>
        <taxon>Gastropoda</taxon>
        <taxon>Heterobranchia</taxon>
        <taxon>Euthyneura</taxon>
        <taxon>Panpulmonata</taxon>
        <taxon>Eupulmonata</taxon>
        <taxon>Stylommatophora</taxon>
        <taxon>Helicina</taxon>
        <taxon>Arionoidea</taxon>
        <taxon>Arionidae</taxon>
        <taxon>Arion</taxon>
    </lineage>
</organism>
<evidence type="ECO:0000256" key="1">
    <source>
        <dbReference type="SAM" id="MobiDB-lite"/>
    </source>
</evidence>
<gene>
    <name evidence="2" type="primary">ORF24133</name>
</gene>
<dbReference type="AlphaFoldDB" id="A0A0B6YFS3"/>
<proteinExistence type="predicted"/>
<evidence type="ECO:0000313" key="2">
    <source>
        <dbReference type="EMBL" id="CEK55004.1"/>
    </source>
</evidence>
<accession>A0A0B6YFS3</accession>
<name>A0A0B6YFS3_9EUPU</name>
<sequence length="160" mass="17577">EEPRGTTRLHLDIPTRSNPSTQRSKSPLEFLNSLPSLSKSAMPSFSTTVNPLKFSIPKPNLRENLQHLNLIRKIKLTKDSGKVGGRNPDQSDSDSESLSIIGDHRSSLILKEETNKEVVLDSCGILATSPSQVLLSSMHLKAEKKRKSSLVDSLSSPHIV</sequence>
<feature type="region of interest" description="Disordered" evidence="1">
    <location>
        <begin position="1"/>
        <end position="30"/>
    </location>
</feature>
<feature type="non-terminal residue" evidence="2">
    <location>
        <position position="1"/>
    </location>
</feature>
<protein>
    <submittedName>
        <fullName evidence="2">Uncharacterized protein</fullName>
    </submittedName>
</protein>
<feature type="region of interest" description="Disordered" evidence="1">
    <location>
        <begin position="77"/>
        <end position="99"/>
    </location>
</feature>
<dbReference type="EMBL" id="HACG01008139">
    <property type="protein sequence ID" value="CEK55004.1"/>
    <property type="molecule type" value="Transcribed_RNA"/>
</dbReference>
<feature type="compositionally biased region" description="Basic and acidic residues" evidence="1">
    <location>
        <begin position="1"/>
        <end position="13"/>
    </location>
</feature>
<feature type="compositionally biased region" description="Polar residues" evidence="1">
    <location>
        <begin position="15"/>
        <end position="25"/>
    </location>
</feature>
<feature type="non-terminal residue" evidence="2">
    <location>
        <position position="160"/>
    </location>
</feature>